<dbReference type="Pfam" id="PF01520">
    <property type="entry name" value="Amidase_3"/>
    <property type="match status" value="1"/>
</dbReference>
<feature type="compositionally biased region" description="Acidic residues" evidence="2">
    <location>
        <begin position="292"/>
        <end position="301"/>
    </location>
</feature>
<name>A0ABW5QTD9_9BACL</name>
<gene>
    <name evidence="4" type="ORF">ACFSW5_03735</name>
</gene>
<feature type="compositionally biased region" description="Low complexity" evidence="2">
    <location>
        <begin position="169"/>
        <end position="182"/>
    </location>
</feature>
<keyword evidence="5" id="KW-1185">Reference proteome</keyword>
<dbReference type="GO" id="GO:0008745">
    <property type="term" value="F:N-acetylmuramoyl-L-alanine amidase activity"/>
    <property type="evidence" value="ECO:0007669"/>
    <property type="project" value="UniProtKB-EC"/>
</dbReference>
<evidence type="ECO:0000259" key="3">
    <source>
        <dbReference type="SMART" id="SM00646"/>
    </source>
</evidence>
<evidence type="ECO:0000256" key="1">
    <source>
        <dbReference type="ARBA" id="ARBA00022801"/>
    </source>
</evidence>
<dbReference type="Gene3D" id="2.60.40.3500">
    <property type="match status" value="1"/>
</dbReference>
<evidence type="ECO:0000313" key="4">
    <source>
        <dbReference type="EMBL" id="MFD2659373.1"/>
    </source>
</evidence>
<dbReference type="InterPro" id="IPR002508">
    <property type="entry name" value="MurNAc-LAA_cat"/>
</dbReference>
<dbReference type="SUPFAM" id="SSF53187">
    <property type="entry name" value="Zn-dependent exopeptidases"/>
    <property type="match status" value="1"/>
</dbReference>
<dbReference type="RefSeq" id="WP_379270051.1">
    <property type="nucleotide sequence ID" value="NZ_JBHUGT010000037.1"/>
</dbReference>
<feature type="region of interest" description="Disordered" evidence="2">
    <location>
        <begin position="145"/>
        <end position="182"/>
    </location>
</feature>
<proteinExistence type="predicted"/>
<dbReference type="Pfam" id="PF07833">
    <property type="entry name" value="Cu_amine_oxidN1"/>
    <property type="match status" value="1"/>
</dbReference>
<feature type="region of interest" description="Disordered" evidence="2">
    <location>
        <begin position="288"/>
        <end position="307"/>
    </location>
</feature>
<evidence type="ECO:0000256" key="2">
    <source>
        <dbReference type="SAM" id="MobiDB-lite"/>
    </source>
</evidence>
<dbReference type="PANTHER" id="PTHR30404:SF0">
    <property type="entry name" value="N-ACETYLMURAMOYL-L-ALANINE AMIDASE AMIC"/>
    <property type="match status" value="1"/>
</dbReference>
<dbReference type="EC" id="3.5.1.28" evidence="4"/>
<comment type="caution">
    <text evidence="4">The sequence shown here is derived from an EMBL/GenBank/DDBJ whole genome shotgun (WGS) entry which is preliminary data.</text>
</comment>
<protein>
    <submittedName>
        <fullName evidence="4">N-acetylmuramoyl-L-alanine amidase</fullName>
        <ecNumber evidence="4">3.5.1.28</ecNumber>
    </submittedName>
</protein>
<dbReference type="SUPFAM" id="SSF55383">
    <property type="entry name" value="Copper amine oxidase, domain N"/>
    <property type="match status" value="1"/>
</dbReference>
<dbReference type="EMBL" id="JBHUMY010000003">
    <property type="protein sequence ID" value="MFD2659373.1"/>
    <property type="molecule type" value="Genomic_DNA"/>
</dbReference>
<reference evidence="5" key="1">
    <citation type="journal article" date="2019" name="Int. J. Syst. Evol. Microbiol.">
        <title>The Global Catalogue of Microorganisms (GCM) 10K type strain sequencing project: providing services to taxonomists for standard genome sequencing and annotation.</title>
        <authorList>
            <consortium name="The Broad Institute Genomics Platform"/>
            <consortium name="The Broad Institute Genome Sequencing Center for Infectious Disease"/>
            <person name="Wu L."/>
            <person name="Ma J."/>
        </authorList>
    </citation>
    <scope>NUCLEOTIDE SEQUENCE [LARGE SCALE GENOMIC DNA]</scope>
    <source>
        <strain evidence="5">TISTR 1827</strain>
    </source>
</reference>
<organism evidence="4 5">
    <name type="scientific">Paenibacillus thailandensis</name>
    <dbReference type="NCBI Taxonomy" id="393250"/>
    <lineage>
        <taxon>Bacteria</taxon>
        <taxon>Bacillati</taxon>
        <taxon>Bacillota</taxon>
        <taxon>Bacilli</taxon>
        <taxon>Bacillales</taxon>
        <taxon>Paenibacillaceae</taxon>
        <taxon>Paenibacillus</taxon>
    </lineage>
</organism>
<feature type="domain" description="MurNAc-LAA" evidence="3">
    <location>
        <begin position="374"/>
        <end position="482"/>
    </location>
</feature>
<dbReference type="CDD" id="cd02696">
    <property type="entry name" value="MurNAc-LAA"/>
    <property type="match status" value="1"/>
</dbReference>
<dbReference type="SMART" id="SM00646">
    <property type="entry name" value="Ami_3"/>
    <property type="match status" value="1"/>
</dbReference>
<accession>A0ABW5QTD9</accession>
<dbReference type="Gene3D" id="3.30.457.10">
    <property type="entry name" value="Copper amine oxidase-like, N-terminal domain"/>
    <property type="match status" value="1"/>
</dbReference>
<dbReference type="InterPro" id="IPR050695">
    <property type="entry name" value="N-acetylmuramoyl_amidase_3"/>
</dbReference>
<dbReference type="InterPro" id="IPR036582">
    <property type="entry name" value="Mao_N_sf"/>
</dbReference>
<dbReference type="Gene3D" id="3.40.630.40">
    <property type="entry name" value="Zn-dependent exopeptidases"/>
    <property type="match status" value="1"/>
</dbReference>
<keyword evidence="1 4" id="KW-0378">Hydrolase</keyword>
<dbReference type="Proteomes" id="UP001597493">
    <property type="component" value="Unassembled WGS sequence"/>
</dbReference>
<dbReference type="InterPro" id="IPR012854">
    <property type="entry name" value="Cu_amine_oxidase-like_N"/>
</dbReference>
<evidence type="ECO:0000313" key="5">
    <source>
        <dbReference type="Proteomes" id="UP001597493"/>
    </source>
</evidence>
<dbReference type="PANTHER" id="PTHR30404">
    <property type="entry name" value="N-ACETYLMURAMOYL-L-ALANINE AMIDASE"/>
    <property type="match status" value="1"/>
</dbReference>
<sequence>MKKLMLALLVVTMLLSLFPGIGLAGPSAVVPKLYLNGEQLKSEVEPQMIKGMYTVVPIRIVSESIGYEVEWNQASKLVTIHNGNDEIILQIDDSSALVNQSPVQMDVPAIVQNGVTLIPLRFVGEQLGLKVEWDQQTKSVYLTQEVQDNPAEPEEEQTEEPDKPEQTEDSGSGTSSAGGTVTSVAVDDEGAIVLAYRGEVEPDKPFKLDNPQRIVLDLPDADFAPELLDAPDKALSLPDHPYAGQVRYSLFANDPPAVRLVFDLTADAGIKLENGDGQLRIVLTDPAQSEAWEPDPDDNEPEQQPVVPDKPYTVVIDAGHGGEDPGAKGVNGKWESELNLSLSLKVKELLDQEPYITPLLSRPEDKYVTLPGRVAFAEQNGADLFVSIHGNSDPKGTATGTETYYTRDDSRAFAEAVHKELAAATGLKDRGVRKQSLHVTRETTMPAILLETGFLSNPSDVEVLFDEEAQYRMAEAIVAGIKHYLNLP</sequence>